<dbReference type="AlphaFoldDB" id="A0A0F9YBU8"/>
<name>A0A0F9YBU8_9ZZZZ</name>
<reference evidence="1" key="1">
    <citation type="journal article" date="2015" name="Nature">
        <title>Complex archaea that bridge the gap between prokaryotes and eukaryotes.</title>
        <authorList>
            <person name="Spang A."/>
            <person name="Saw J.H."/>
            <person name="Jorgensen S.L."/>
            <person name="Zaremba-Niedzwiedzka K."/>
            <person name="Martijn J."/>
            <person name="Lind A.E."/>
            <person name="van Eijk R."/>
            <person name="Schleper C."/>
            <person name="Guy L."/>
            <person name="Ettema T.J."/>
        </authorList>
    </citation>
    <scope>NUCLEOTIDE SEQUENCE</scope>
</reference>
<accession>A0A0F9YBU8</accession>
<organism evidence="1">
    <name type="scientific">marine sediment metagenome</name>
    <dbReference type="NCBI Taxonomy" id="412755"/>
    <lineage>
        <taxon>unclassified sequences</taxon>
        <taxon>metagenomes</taxon>
        <taxon>ecological metagenomes</taxon>
    </lineage>
</organism>
<comment type="caution">
    <text evidence="1">The sequence shown here is derived from an EMBL/GenBank/DDBJ whole genome shotgun (WGS) entry which is preliminary data.</text>
</comment>
<evidence type="ECO:0000313" key="1">
    <source>
        <dbReference type="EMBL" id="KKO01949.1"/>
    </source>
</evidence>
<sequence length="126" mass="14121">MRIVSTVKTMFTSDPRLDRKFLSKLSTALVFSEKDETRKVTATMNDRNQGVTTSMDVRPILDFLPVDMIEQIAKSSGRHGIHIPRHLRPIERFIAVNPQDVVALNAGELSAYAASRRKKEADIAPS</sequence>
<gene>
    <name evidence="1" type="ORF">LCGC14_0113040</name>
</gene>
<protein>
    <submittedName>
        <fullName evidence="1">Uncharacterized protein</fullName>
    </submittedName>
</protein>
<dbReference type="EMBL" id="LAZR01000033">
    <property type="protein sequence ID" value="KKO01949.1"/>
    <property type="molecule type" value="Genomic_DNA"/>
</dbReference>
<proteinExistence type="predicted"/>